<organism evidence="1 2">
    <name type="scientific">Oryza sativa subsp. japonica</name>
    <name type="common">Rice</name>
    <dbReference type="NCBI Taxonomy" id="39947"/>
    <lineage>
        <taxon>Eukaryota</taxon>
        <taxon>Viridiplantae</taxon>
        <taxon>Streptophyta</taxon>
        <taxon>Embryophyta</taxon>
        <taxon>Tracheophyta</taxon>
        <taxon>Spermatophyta</taxon>
        <taxon>Magnoliopsida</taxon>
        <taxon>Liliopsida</taxon>
        <taxon>Poales</taxon>
        <taxon>Poaceae</taxon>
        <taxon>BOP clade</taxon>
        <taxon>Oryzoideae</taxon>
        <taxon>Oryzeae</taxon>
        <taxon>Oryzinae</taxon>
        <taxon>Oryza</taxon>
        <taxon>Oryza sativa</taxon>
    </lineage>
</organism>
<accession>Q7G556</accession>
<dbReference type="Proteomes" id="UP000000763">
    <property type="component" value="Chromosome 10"/>
</dbReference>
<dbReference type="AlphaFoldDB" id="Q7G556"/>
<evidence type="ECO:0000313" key="2">
    <source>
        <dbReference type="Proteomes" id="UP000000763"/>
    </source>
</evidence>
<sequence length="43" mass="4984">MAGDRVRVLLALTSDPVKFLACMRGMKVDMVIHFFVWLEEWDG</sequence>
<dbReference type="EMBL" id="AC098696">
    <property type="protein sequence ID" value="AAN04215.1"/>
    <property type="molecule type" value="Genomic_DNA"/>
</dbReference>
<reference evidence="2" key="1">
    <citation type="journal article" date="2005" name="Nature">
        <title>The map-based sequence of the rice genome.</title>
        <authorList>
            <consortium name="International rice genome sequencing project (IRGSP)"/>
            <person name="Matsumoto T."/>
            <person name="Wu J."/>
            <person name="Kanamori H."/>
            <person name="Katayose Y."/>
            <person name="Fujisawa M."/>
            <person name="Namiki N."/>
            <person name="Mizuno H."/>
            <person name="Yamamoto K."/>
            <person name="Antonio B.A."/>
            <person name="Baba T."/>
            <person name="Sakata K."/>
            <person name="Nagamura Y."/>
            <person name="Aoki H."/>
            <person name="Arikawa K."/>
            <person name="Arita K."/>
            <person name="Bito T."/>
            <person name="Chiden Y."/>
            <person name="Fujitsuka N."/>
            <person name="Fukunaka R."/>
            <person name="Hamada M."/>
            <person name="Harada C."/>
            <person name="Hayashi A."/>
            <person name="Hijishita S."/>
            <person name="Honda M."/>
            <person name="Hosokawa S."/>
            <person name="Ichikawa Y."/>
            <person name="Idonuma A."/>
            <person name="Iijima M."/>
            <person name="Ikeda M."/>
            <person name="Ikeno M."/>
            <person name="Ito K."/>
            <person name="Ito S."/>
            <person name="Ito T."/>
            <person name="Ito Y."/>
            <person name="Ito Y."/>
            <person name="Iwabuchi A."/>
            <person name="Kamiya K."/>
            <person name="Karasawa W."/>
            <person name="Kurita K."/>
            <person name="Katagiri S."/>
            <person name="Kikuta A."/>
            <person name="Kobayashi H."/>
            <person name="Kobayashi N."/>
            <person name="Machita K."/>
            <person name="Maehara T."/>
            <person name="Masukawa M."/>
            <person name="Mizubayashi T."/>
            <person name="Mukai Y."/>
            <person name="Nagasaki H."/>
            <person name="Nagata Y."/>
            <person name="Naito S."/>
            <person name="Nakashima M."/>
            <person name="Nakama Y."/>
            <person name="Nakamichi Y."/>
            <person name="Nakamura M."/>
            <person name="Meguro A."/>
            <person name="Negishi M."/>
            <person name="Ohta I."/>
            <person name="Ohta T."/>
            <person name="Okamoto M."/>
            <person name="Ono N."/>
            <person name="Saji S."/>
            <person name="Sakaguchi M."/>
            <person name="Sakai K."/>
            <person name="Shibata M."/>
            <person name="Shimokawa T."/>
            <person name="Song J."/>
            <person name="Takazaki Y."/>
            <person name="Terasawa K."/>
            <person name="Tsugane M."/>
            <person name="Tsuji K."/>
            <person name="Ueda S."/>
            <person name="Waki K."/>
            <person name="Yamagata H."/>
            <person name="Yamamoto M."/>
            <person name="Yamamoto S."/>
            <person name="Yamane H."/>
            <person name="Yoshiki S."/>
            <person name="Yoshihara R."/>
            <person name="Yukawa K."/>
            <person name="Zhong H."/>
            <person name="Yano M."/>
            <person name="Yuan Q."/>
            <person name="Ouyang S."/>
            <person name="Liu J."/>
            <person name="Jones K.M."/>
            <person name="Gansberger K."/>
            <person name="Moffat K."/>
            <person name="Hill J."/>
            <person name="Bera J."/>
            <person name="Fadrosh D."/>
            <person name="Jin S."/>
            <person name="Johri S."/>
            <person name="Kim M."/>
            <person name="Overton L."/>
            <person name="Reardon M."/>
            <person name="Tsitrin T."/>
            <person name="Vuong H."/>
            <person name="Weaver B."/>
            <person name="Ciecko A."/>
            <person name="Tallon L."/>
            <person name="Jackson J."/>
            <person name="Pai G."/>
            <person name="Aken S.V."/>
            <person name="Utterback T."/>
            <person name="Reidmuller S."/>
            <person name="Feldblyum T."/>
            <person name="Hsiao J."/>
            <person name="Zismann V."/>
            <person name="Iobst S."/>
            <person name="de Vazeille A.R."/>
            <person name="Buell C.R."/>
            <person name="Ying K."/>
            <person name="Li Y."/>
            <person name="Lu T."/>
            <person name="Huang Y."/>
            <person name="Zhao Q."/>
            <person name="Feng Q."/>
            <person name="Zhang L."/>
            <person name="Zhu J."/>
            <person name="Weng Q."/>
            <person name="Mu J."/>
            <person name="Lu Y."/>
            <person name="Fan D."/>
            <person name="Liu Y."/>
            <person name="Guan J."/>
            <person name="Zhang Y."/>
            <person name="Yu S."/>
            <person name="Liu X."/>
            <person name="Zhang Y."/>
            <person name="Hong G."/>
            <person name="Han B."/>
            <person name="Choisne N."/>
            <person name="Demange N."/>
            <person name="Orjeda G."/>
            <person name="Samain S."/>
            <person name="Cattolico L."/>
            <person name="Pelletier E."/>
            <person name="Couloux A."/>
            <person name="Segurens B."/>
            <person name="Wincker P."/>
            <person name="D'Hont A."/>
            <person name="Scarpelli C."/>
            <person name="Weissenbach J."/>
            <person name="Salanoubat M."/>
            <person name="Quetier F."/>
            <person name="Yu Y."/>
            <person name="Kim H.R."/>
            <person name="Rambo T."/>
            <person name="Currie J."/>
            <person name="Collura K."/>
            <person name="Luo M."/>
            <person name="Yang T."/>
            <person name="Ammiraju J.S.S."/>
            <person name="Engler F."/>
            <person name="Soderlund C."/>
            <person name="Wing R.A."/>
            <person name="Palmer L.E."/>
            <person name="de la Bastide M."/>
            <person name="Spiegel L."/>
            <person name="Nascimento L."/>
            <person name="Zutavern T."/>
            <person name="O'Shaughnessy A."/>
            <person name="Dike S."/>
            <person name="Dedhia N."/>
            <person name="Preston R."/>
            <person name="Balija V."/>
            <person name="McCombie W.R."/>
            <person name="Chow T."/>
            <person name="Chen H."/>
            <person name="Chung M."/>
            <person name="Chen C."/>
            <person name="Shaw J."/>
            <person name="Wu H."/>
            <person name="Hsiao K."/>
            <person name="Chao Y."/>
            <person name="Chu M."/>
            <person name="Cheng C."/>
            <person name="Hour A."/>
            <person name="Lee P."/>
            <person name="Lin S."/>
            <person name="Lin Y."/>
            <person name="Liou J."/>
            <person name="Liu S."/>
            <person name="Hsing Y."/>
            <person name="Raghuvanshi S."/>
            <person name="Mohanty A."/>
            <person name="Bharti A.K."/>
            <person name="Gaur A."/>
            <person name="Gupta V."/>
            <person name="Kumar D."/>
            <person name="Ravi V."/>
            <person name="Vij S."/>
            <person name="Kapur A."/>
            <person name="Khurana P."/>
            <person name="Khurana P."/>
            <person name="Khurana J.P."/>
            <person name="Tyagi A.K."/>
            <person name="Gaikwad K."/>
            <person name="Singh A."/>
            <person name="Dalal V."/>
            <person name="Srivastava S."/>
            <person name="Dixit A."/>
            <person name="Pal A.K."/>
            <person name="Ghazi I.A."/>
            <person name="Yadav M."/>
            <person name="Pandit A."/>
            <person name="Bhargava A."/>
            <person name="Sureshbabu K."/>
            <person name="Batra K."/>
            <person name="Sharma T.R."/>
            <person name="Mohapatra T."/>
            <person name="Singh N.K."/>
            <person name="Messing J."/>
            <person name="Nelson A.B."/>
            <person name="Fuks G."/>
            <person name="Kavchok S."/>
            <person name="Keizer G."/>
            <person name="Linton E."/>
            <person name="Llaca V."/>
            <person name="Song R."/>
            <person name="Tanyolac B."/>
            <person name="Young S."/>
            <person name="Ho-Il K."/>
            <person name="Hahn J.H."/>
            <person name="Sangsakoo G."/>
            <person name="Vanavichit A."/>
            <person name="de Mattos Luiz.A.T."/>
            <person name="Zimmer P.D."/>
            <person name="Malone G."/>
            <person name="Dellagostin O."/>
            <person name="de Oliveira A.C."/>
            <person name="Bevan M."/>
            <person name="Bancroft I."/>
            <person name="Minx P."/>
            <person name="Cordum H."/>
            <person name="Wilson R."/>
            <person name="Cheng Z."/>
            <person name="Jin W."/>
            <person name="Jiang J."/>
            <person name="Leong S.A."/>
            <person name="Iwama H."/>
            <person name="Gojobori T."/>
            <person name="Itoh T."/>
            <person name="Niimura Y."/>
            <person name="Fujii Y."/>
            <person name="Habara T."/>
            <person name="Sakai H."/>
            <person name="Sato Y."/>
            <person name="Wilson G."/>
            <person name="Kumar K."/>
            <person name="McCouch S."/>
            <person name="Juretic N."/>
            <person name="Hoen D."/>
            <person name="Wright S."/>
            <person name="Bruskiewich R."/>
            <person name="Bureau T."/>
            <person name="Miyao A."/>
            <person name="Hirochika H."/>
            <person name="Nishikawa T."/>
            <person name="Kadowaki K."/>
            <person name="Sugiura M."/>
            <person name="Burr B."/>
            <person name="Sasaki T."/>
        </authorList>
    </citation>
    <scope>NUCLEOTIDE SEQUENCE [LARGE SCALE GENOMIC DNA]</scope>
    <source>
        <strain evidence="2">cv. Nipponbare</strain>
    </source>
</reference>
<proteinExistence type="predicted"/>
<evidence type="ECO:0000313" key="1">
    <source>
        <dbReference type="EMBL" id="AAN04215.1"/>
    </source>
</evidence>
<reference evidence="2" key="2">
    <citation type="journal article" date="2008" name="Nucleic Acids Res.">
        <title>The rice annotation project database (RAP-DB): 2008 update.</title>
        <authorList>
            <consortium name="The rice annotation project (RAP)"/>
        </authorList>
    </citation>
    <scope>GENOME REANNOTATION</scope>
    <source>
        <strain evidence="2">cv. Nipponbare</strain>
    </source>
</reference>
<gene>
    <name evidence="1" type="ORF">OSJNBa0050E08.16</name>
</gene>
<name>Q7G556_ORYSJ</name>
<protein>
    <submittedName>
        <fullName evidence="1">Uncharacterized protein</fullName>
    </submittedName>
</protein>